<dbReference type="Gene3D" id="3.30.565.10">
    <property type="entry name" value="Histidine kinase-like ATPase, C-terminal domain"/>
    <property type="match status" value="1"/>
</dbReference>
<dbReference type="Gene3D" id="3.30.450.20">
    <property type="entry name" value="PAS domain"/>
    <property type="match status" value="2"/>
</dbReference>
<dbReference type="PROSITE" id="PS50112">
    <property type="entry name" value="PAS"/>
    <property type="match status" value="1"/>
</dbReference>
<dbReference type="SMART" id="SM00387">
    <property type="entry name" value="HATPase_c"/>
    <property type="match status" value="1"/>
</dbReference>
<dbReference type="SMART" id="SM00388">
    <property type="entry name" value="HisKA"/>
    <property type="match status" value="1"/>
</dbReference>
<evidence type="ECO:0000256" key="1">
    <source>
        <dbReference type="ARBA" id="ARBA00000085"/>
    </source>
</evidence>
<dbReference type="EMBL" id="CP051682">
    <property type="protein sequence ID" value="QJD96157.1"/>
    <property type="molecule type" value="Genomic_DNA"/>
</dbReference>
<evidence type="ECO:0000256" key="11">
    <source>
        <dbReference type="ARBA" id="ARBA00023012"/>
    </source>
</evidence>
<keyword evidence="18" id="KW-1185">Reference proteome</keyword>
<name>A0A7L5E197_9SPHI</name>
<dbReference type="InterPro" id="IPR050351">
    <property type="entry name" value="BphY/WalK/GraS-like"/>
</dbReference>
<keyword evidence="5" id="KW-0808">Transferase</keyword>
<feature type="domain" description="PAS" evidence="15">
    <location>
        <begin position="205"/>
        <end position="275"/>
    </location>
</feature>
<evidence type="ECO:0000313" key="17">
    <source>
        <dbReference type="EMBL" id="QJD96157.1"/>
    </source>
</evidence>
<dbReference type="InterPro" id="IPR035965">
    <property type="entry name" value="PAS-like_dom_sf"/>
</dbReference>
<reference evidence="17 18" key="1">
    <citation type="submission" date="2020-04" db="EMBL/GenBank/DDBJ databases">
        <title>Genome sequencing of novel species.</title>
        <authorList>
            <person name="Heo J."/>
            <person name="Kim S.-J."/>
            <person name="Kim J.-S."/>
            <person name="Hong S.-B."/>
            <person name="Kwon S.-W."/>
        </authorList>
    </citation>
    <scope>NUCLEOTIDE SEQUENCE [LARGE SCALE GENOMIC DNA]</scope>
    <source>
        <strain evidence="17 18">F39-2</strain>
    </source>
</reference>
<dbReference type="PANTHER" id="PTHR42878:SF7">
    <property type="entry name" value="SENSOR HISTIDINE KINASE GLRK"/>
    <property type="match status" value="1"/>
</dbReference>
<feature type="domain" description="Histidine kinase" evidence="14">
    <location>
        <begin position="334"/>
        <end position="547"/>
    </location>
</feature>
<evidence type="ECO:0000259" key="14">
    <source>
        <dbReference type="PROSITE" id="PS50109"/>
    </source>
</evidence>
<evidence type="ECO:0000256" key="9">
    <source>
        <dbReference type="ARBA" id="ARBA00022840"/>
    </source>
</evidence>
<dbReference type="InterPro" id="IPR003661">
    <property type="entry name" value="HisK_dim/P_dom"/>
</dbReference>
<dbReference type="InterPro" id="IPR003594">
    <property type="entry name" value="HATPase_dom"/>
</dbReference>
<dbReference type="GO" id="GO:0030295">
    <property type="term" value="F:protein kinase activator activity"/>
    <property type="evidence" value="ECO:0007669"/>
    <property type="project" value="TreeGrafter"/>
</dbReference>
<dbReference type="KEGG" id="mrob:HH214_09885"/>
<dbReference type="GO" id="GO:0000155">
    <property type="term" value="F:phosphorelay sensor kinase activity"/>
    <property type="evidence" value="ECO:0007669"/>
    <property type="project" value="InterPro"/>
</dbReference>
<dbReference type="InterPro" id="IPR036097">
    <property type="entry name" value="HisK_dim/P_sf"/>
</dbReference>
<dbReference type="SUPFAM" id="SSF55874">
    <property type="entry name" value="ATPase domain of HSP90 chaperone/DNA topoisomerase II/histidine kinase"/>
    <property type="match status" value="1"/>
</dbReference>
<evidence type="ECO:0000256" key="13">
    <source>
        <dbReference type="SAM" id="Coils"/>
    </source>
</evidence>
<comment type="catalytic activity">
    <reaction evidence="1">
        <text>ATP + protein L-histidine = ADP + protein N-phospho-L-histidine.</text>
        <dbReference type="EC" id="2.7.13.3"/>
    </reaction>
</comment>
<dbReference type="NCBIfam" id="TIGR00229">
    <property type="entry name" value="sensory_box"/>
    <property type="match status" value="1"/>
</dbReference>
<dbReference type="AlphaFoldDB" id="A0A7L5E197"/>
<feature type="domain" description="PAC" evidence="16">
    <location>
        <begin position="276"/>
        <end position="330"/>
    </location>
</feature>
<dbReference type="PRINTS" id="PR00344">
    <property type="entry name" value="BCTRLSENSOR"/>
</dbReference>
<dbReference type="InterPro" id="IPR004358">
    <property type="entry name" value="Sig_transdc_His_kin-like_C"/>
</dbReference>
<protein>
    <recommendedName>
        <fullName evidence="3">histidine kinase</fullName>
        <ecNumber evidence="3">2.7.13.3</ecNumber>
    </recommendedName>
</protein>
<dbReference type="SMART" id="SM00091">
    <property type="entry name" value="PAS"/>
    <property type="match status" value="2"/>
</dbReference>
<evidence type="ECO:0000256" key="6">
    <source>
        <dbReference type="ARBA" id="ARBA00022692"/>
    </source>
</evidence>
<feature type="coiled-coil region" evidence="13">
    <location>
        <begin position="142"/>
        <end position="194"/>
    </location>
</feature>
<dbReference type="FunFam" id="3.30.565.10:FF:000006">
    <property type="entry name" value="Sensor histidine kinase WalK"/>
    <property type="match status" value="1"/>
</dbReference>
<keyword evidence="13" id="KW-0175">Coiled coil</keyword>
<keyword evidence="10" id="KW-1133">Transmembrane helix</keyword>
<evidence type="ECO:0000259" key="15">
    <source>
        <dbReference type="PROSITE" id="PS50112"/>
    </source>
</evidence>
<dbReference type="GO" id="GO:0000156">
    <property type="term" value="F:phosphorelay response regulator activity"/>
    <property type="evidence" value="ECO:0007669"/>
    <property type="project" value="TreeGrafter"/>
</dbReference>
<dbReference type="GO" id="GO:0007234">
    <property type="term" value="P:osmosensory signaling via phosphorelay pathway"/>
    <property type="evidence" value="ECO:0007669"/>
    <property type="project" value="TreeGrafter"/>
</dbReference>
<evidence type="ECO:0000256" key="2">
    <source>
        <dbReference type="ARBA" id="ARBA00004141"/>
    </source>
</evidence>
<dbReference type="InterPro" id="IPR001610">
    <property type="entry name" value="PAC"/>
</dbReference>
<dbReference type="CDD" id="cd00082">
    <property type="entry name" value="HisKA"/>
    <property type="match status" value="1"/>
</dbReference>
<dbReference type="PROSITE" id="PS50113">
    <property type="entry name" value="PAC"/>
    <property type="match status" value="2"/>
</dbReference>
<dbReference type="GO" id="GO:0005524">
    <property type="term" value="F:ATP binding"/>
    <property type="evidence" value="ECO:0007669"/>
    <property type="project" value="UniProtKB-KW"/>
</dbReference>
<sequence>MKAVAPMFEALFNQLTHPVAVLKADVPSFTIAAVNEQYKKSLRSTTNNLIGKAAFDVFKPWDSASEKQFDLLRNGLIQAITEKQQVDLPTINFESCVVDGVLAQASWWQIQITPVFSEDGQVDYLMCVNRNVTDQKEVSLLVENASQKEQELLEELQAVNEELASTNEELMATVDELNQSQENLSVLNNDLEQRIIERTAALAASERRYRSILNALPHIAWTSTPEGEINFFNQRWYDYTGMHIEQTLEKNWEDILHPDDLQTGLATYQNIIASQRPGEYEVRKKSINGEYRWHLLRIQPVRNEHGEIEHWVGTSTDIDAIKQLQQQKDDFISIASHELKTPITSLKASLQLIDKMKDNPSKEMLPKLILQSRKSIQRVSTLVEDLLNVNRLQHGEIHLNKTPFILSQLLNSICNPISIMGKQKIYITGNLELMICADEHRIDQVVTNLVNNAVKYAPESAITLNIQEEGSMVRLSVTDEGPGIPENKIPHLFDRYFRVDDAGYQASGLGLGLYISSEIIKRHDGEIGVQSELGKGSTFWFTVPIGAC</sequence>
<dbReference type="Pfam" id="PF08447">
    <property type="entry name" value="PAS_3"/>
    <property type="match status" value="1"/>
</dbReference>
<dbReference type="Proteomes" id="UP000503278">
    <property type="component" value="Chromosome"/>
</dbReference>
<keyword evidence="8" id="KW-0418">Kinase</keyword>
<dbReference type="InterPro" id="IPR013655">
    <property type="entry name" value="PAS_fold_3"/>
</dbReference>
<evidence type="ECO:0000256" key="12">
    <source>
        <dbReference type="ARBA" id="ARBA00023136"/>
    </source>
</evidence>
<dbReference type="EC" id="2.7.13.3" evidence="3"/>
<dbReference type="InterPro" id="IPR036890">
    <property type="entry name" value="HATPase_C_sf"/>
</dbReference>
<comment type="subcellular location">
    <subcellularLocation>
        <location evidence="2">Membrane</location>
        <topology evidence="2">Multi-pass membrane protein</topology>
    </subcellularLocation>
</comment>
<dbReference type="SUPFAM" id="SSF55785">
    <property type="entry name" value="PYP-like sensor domain (PAS domain)"/>
    <property type="match status" value="2"/>
</dbReference>
<accession>A0A7L5E197</accession>
<dbReference type="InterPro" id="IPR005467">
    <property type="entry name" value="His_kinase_dom"/>
</dbReference>
<evidence type="ECO:0000259" key="16">
    <source>
        <dbReference type="PROSITE" id="PS50113"/>
    </source>
</evidence>
<evidence type="ECO:0000256" key="4">
    <source>
        <dbReference type="ARBA" id="ARBA00022553"/>
    </source>
</evidence>
<keyword evidence="12" id="KW-0472">Membrane</keyword>
<evidence type="ECO:0000256" key="7">
    <source>
        <dbReference type="ARBA" id="ARBA00022741"/>
    </source>
</evidence>
<keyword evidence="11" id="KW-0902">Two-component regulatory system</keyword>
<dbReference type="Gene3D" id="1.10.287.130">
    <property type="match status" value="1"/>
</dbReference>
<evidence type="ECO:0000256" key="3">
    <source>
        <dbReference type="ARBA" id="ARBA00012438"/>
    </source>
</evidence>
<dbReference type="InterPro" id="IPR000014">
    <property type="entry name" value="PAS"/>
</dbReference>
<dbReference type="SMART" id="SM00086">
    <property type="entry name" value="PAC"/>
    <property type="match status" value="2"/>
</dbReference>
<evidence type="ECO:0000256" key="5">
    <source>
        <dbReference type="ARBA" id="ARBA00022679"/>
    </source>
</evidence>
<dbReference type="RefSeq" id="WP_169607285.1">
    <property type="nucleotide sequence ID" value="NZ_CP051682.1"/>
</dbReference>
<dbReference type="PROSITE" id="PS50109">
    <property type="entry name" value="HIS_KIN"/>
    <property type="match status" value="1"/>
</dbReference>
<gene>
    <name evidence="17" type="ORF">HH214_09885</name>
</gene>
<keyword evidence="9" id="KW-0067">ATP-binding</keyword>
<dbReference type="CDD" id="cd00130">
    <property type="entry name" value="PAS"/>
    <property type="match status" value="1"/>
</dbReference>
<dbReference type="FunFam" id="3.30.450.20:FF:000099">
    <property type="entry name" value="Sensory box sensor histidine kinase"/>
    <property type="match status" value="1"/>
</dbReference>
<keyword evidence="4" id="KW-0597">Phosphoprotein</keyword>
<evidence type="ECO:0000256" key="10">
    <source>
        <dbReference type="ARBA" id="ARBA00022989"/>
    </source>
</evidence>
<dbReference type="Pfam" id="PF02518">
    <property type="entry name" value="HATPase_c"/>
    <property type="match status" value="1"/>
</dbReference>
<dbReference type="GO" id="GO:0016020">
    <property type="term" value="C:membrane"/>
    <property type="evidence" value="ECO:0007669"/>
    <property type="project" value="UniProtKB-SubCell"/>
</dbReference>
<evidence type="ECO:0000313" key="18">
    <source>
        <dbReference type="Proteomes" id="UP000503278"/>
    </source>
</evidence>
<proteinExistence type="predicted"/>
<dbReference type="SUPFAM" id="SSF47384">
    <property type="entry name" value="Homodimeric domain of signal transducing histidine kinase"/>
    <property type="match status" value="1"/>
</dbReference>
<keyword evidence="7" id="KW-0547">Nucleotide-binding</keyword>
<dbReference type="InterPro" id="IPR000700">
    <property type="entry name" value="PAS-assoc_C"/>
</dbReference>
<evidence type="ECO:0000256" key="8">
    <source>
        <dbReference type="ARBA" id="ARBA00022777"/>
    </source>
</evidence>
<dbReference type="PANTHER" id="PTHR42878">
    <property type="entry name" value="TWO-COMPONENT HISTIDINE KINASE"/>
    <property type="match status" value="1"/>
</dbReference>
<organism evidence="17 18">
    <name type="scientific">Mucilaginibacter robiniae</name>
    <dbReference type="NCBI Taxonomy" id="2728022"/>
    <lineage>
        <taxon>Bacteria</taxon>
        <taxon>Pseudomonadati</taxon>
        <taxon>Bacteroidota</taxon>
        <taxon>Sphingobacteriia</taxon>
        <taxon>Sphingobacteriales</taxon>
        <taxon>Sphingobacteriaceae</taxon>
        <taxon>Mucilaginibacter</taxon>
    </lineage>
</organism>
<dbReference type="Pfam" id="PF00512">
    <property type="entry name" value="HisKA"/>
    <property type="match status" value="1"/>
</dbReference>
<keyword evidence="6" id="KW-0812">Transmembrane</keyword>
<feature type="domain" description="PAC" evidence="16">
    <location>
        <begin position="91"/>
        <end position="144"/>
    </location>
</feature>